<feature type="region of interest" description="Disordered" evidence="2">
    <location>
        <begin position="186"/>
        <end position="210"/>
    </location>
</feature>
<evidence type="ECO:0000256" key="2">
    <source>
        <dbReference type="SAM" id="MobiDB-lite"/>
    </source>
</evidence>
<protein>
    <submittedName>
        <fullName evidence="4">N-acetylmuramoyl-L-alanine amidase</fullName>
        <ecNumber evidence="4">3.5.1.28</ecNumber>
    </submittedName>
</protein>
<dbReference type="EMBL" id="CP147404">
    <property type="protein sequence ID" value="WXB91851.1"/>
    <property type="molecule type" value="Genomic_DNA"/>
</dbReference>
<dbReference type="PANTHER" id="PTHR30404">
    <property type="entry name" value="N-ACETYLMURAMOYL-L-ALANINE AMIDASE"/>
    <property type="match status" value="1"/>
</dbReference>
<feature type="domain" description="MurNAc-LAA" evidence="3">
    <location>
        <begin position="68"/>
        <end position="177"/>
    </location>
</feature>
<accession>A0ABZ2N2M0</accession>
<sequence>MPTVVIDFGHGYPPDVGAVGQGLQEYKMARQIGEEVIKRLPSNIKVILTRKGDSGLRTKKSEDLNARCAVANNAGADLFVSIHLNAFDTTKRGYETCVYKEDVKNKAVHVAVSKIIKKYGLTDRGIKIRPDIRVLKGTKMSACLLECLFIDNKQDMDMLKNKAFFADFCQAIADGICNALGMPNKPPVKPANNPKKEEENKVEYKKDAAASPRFREAQKWVKENGISDGTYPQRPVTREEVWEMMYRASKVNK</sequence>
<dbReference type="RefSeq" id="WP_338749756.1">
    <property type="nucleotide sequence ID" value="NZ_CP147404.1"/>
</dbReference>
<evidence type="ECO:0000259" key="3">
    <source>
        <dbReference type="SMART" id="SM00646"/>
    </source>
</evidence>
<evidence type="ECO:0000313" key="5">
    <source>
        <dbReference type="Proteomes" id="UP001387364"/>
    </source>
</evidence>
<dbReference type="SMART" id="SM00646">
    <property type="entry name" value="Ami_3"/>
    <property type="match status" value="1"/>
</dbReference>
<dbReference type="GO" id="GO:0008745">
    <property type="term" value="F:N-acetylmuramoyl-L-alanine amidase activity"/>
    <property type="evidence" value="ECO:0007669"/>
    <property type="project" value="UniProtKB-EC"/>
</dbReference>
<dbReference type="Pfam" id="PF01520">
    <property type="entry name" value="Amidase_3"/>
    <property type="match status" value="1"/>
</dbReference>
<keyword evidence="1 4" id="KW-0378">Hydrolase</keyword>
<dbReference type="Proteomes" id="UP001387364">
    <property type="component" value="Chromosome"/>
</dbReference>
<dbReference type="Gene3D" id="3.40.630.40">
    <property type="entry name" value="Zn-dependent exopeptidases"/>
    <property type="match status" value="1"/>
</dbReference>
<gene>
    <name evidence="4" type="ORF">WDJ61_11285</name>
</gene>
<evidence type="ECO:0000313" key="4">
    <source>
        <dbReference type="EMBL" id="WXB91851.1"/>
    </source>
</evidence>
<dbReference type="EC" id="3.5.1.28" evidence="4"/>
<evidence type="ECO:0000256" key="1">
    <source>
        <dbReference type="ARBA" id="ARBA00022801"/>
    </source>
</evidence>
<dbReference type="InterPro" id="IPR002508">
    <property type="entry name" value="MurNAc-LAA_cat"/>
</dbReference>
<feature type="compositionally biased region" description="Basic and acidic residues" evidence="2">
    <location>
        <begin position="194"/>
        <end position="210"/>
    </location>
</feature>
<keyword evidence="5" id="KW-1185">Reference proteome</keyword>
<reference evidence="4 5" key="1">
    <citation type="submission" date="2024-02" db="EMBL/GenBank/DDBJ databases">
        <title>Seven novel Bacillus-like species.</title>
        <authorList>
            <person name="Liu G."/>
        </authorList>
    </citation>
    <scope>NUCLEOTIDE SEQUENCE [LARGE SCALE GENOMIC DNA]</scope>
    <source>
        <strain evidence="4 5">FJAT-52991</strain>
    </source>
</reference>
<name>A0ABZ2N2M0_9BACI</name>
<dbReference type="PANTHER" id="PTHR30404:SF0">
    <property type="entry name" value="N-ACETYLMURAMOYL-L-ALANINE AMIDASE AMIC"/>
    <property type="match status" value="1"/>
</dbReference>
<dbReference type="CDD" id="cd02696">
    <property type="entry name" value="MurNAc-LAA"/>
    <property type="match status" value="1"/>
</dbReference>
<dbReference type="InterPro" id="IPR050695">
    <property type="entry name" value="N-acetylmuramoyl_amidase_3"/>
</dbReference>
<proteinExistence type="predicted"/>
<organism evidence="4 5">
    <name type="scientific">Bacillus kandeliae</name>
    <dbReference type="NCBI Taxonomy" id="3129297"/>
    <lineage>
        <taxon>Bacteria</taxon>
        <taxon>Bacillati</taxon>
        <taxon>Bacillota</taxon>
        <taxon>Bacilli</taxon>
        <taxon>Bacillales</taxon>
        <taxon>Bacillaceae</taxon>
        <taxon>Bacillus</taxon>
    </lineage>
</organism>
<dbReference type="SUPFAM" id="SSF53187">
    <property type="entry name" value="Zn-dependent exopeptidases"/>
    <property type="match status" value="1"/>
</dbReference>